<dbReference type="GeneID" id="300581894"/>
<comment type="caution">
    <text evidence="2">The sequence shown here is derived from an EMBL/GenBank/DDBJ whole genome shotgun (WGS) entry which is preliminary data.</text>
</comment>
<dbReference type="RefSeq" id="XP_073554085.1">
    <property type="nucleotide sequence ID" value="XM_073707444.1"/>
</dbReference>
<proteinExistence type="predicted"/>
<evidence type="ECO:0000256" key="1">
    <source>
        <dbReference type="SAM" id="MobiDB-lite"/>
    </source>
</evidence>
<sequence length="205" mass="22496">MGLSDPVPLDIETQQVVGTFDNKRDQDPTIEAHRNWHRSDSAEAAPSASRIPRRARNKNLDGYRQTHDRNLGQVLKWGLTAVNLTWEAGSLSCDSENAPVAEQIRLLPGPIRRALLSNLRVSSITALAEASGSKADCVARPYLGRKGCSSQEKSYSLDKGRFMNLHQMLKIGMDVEVMARGVAVPMALLHWGAKANGHGVKFVVE</sequence>
<evidence type="ECO:0000313" key="3">
    <source>
        <dbReference type="Proteomes" id="UP001642720"/>
    </source>
</evidence>
<protein>
    <submittedName>
        <fullName evidence="2">Uncharacterized protein</fullName>
    </submittedName>
</protein>
<gene>
    <name evidence="2" type="ORF">CCMA1212_010397</name>
</gene>
<feature type="region of interest" description="Disordered" evidence="1">
    <location>
        <begin position="36"/>
        <end position="62"/>
    </location>
</feature>
<evidence type="ECO:0000313" key="2">
    <source>
        <dbReference type="EMBL" id="TFA97883.1"/>
    </source>
</evidence>
<keyword evidence="3" id="KW-1185">Reference proteome</keyword>
<reference evidence="2 3" key="1">
    <citation type="submission" date="2018-01" db="EMBL/GenBank/DDBJ databases">
        <title>Genome characterization of the sugarcane-associated fungus Trichoderma ghanense CCMA-1212 and their application in lignocelulose bioconversion.</title>
        <authorList>
            <person name="Steindorff A.S."/>
            <person name="Mendes T.D."/>
            <person name="Vilela E.S.D."/>
            <person name="Rodrigues D.S."/>
            <person name="Formighieri E.F."/>
            <person name="Melo I.S."/>
            <person name="Favaro L.C.L."/>
        </authorList>
    </citation>
    <scope>NUCLEOTIDE SEQUENCE [LARGE SCALE GENOMIC DNA]</scope>
    <source>
        <strain evidence="2 3">CCMA-1212</strain>
    </source>
</reference>
<organism evidence="2 3">
    <name type="scientific">Trichoderma ghanense</name>
    <dbReference type="NCBI Taxonomy" id="65468"/>
    <lineage>
        <taxon>Eukaryota</taxon>
        <taxon>Fungi</taxon>
        <taxon>Dikarya</taxon>
        <taxon>Ascomycota</taxon>
        <taxon>Pezizomycotina</taxon>
        <taxon>Sordariomycetes</taxon>
        <taxon>Hypocreomycetidae</taxon>
        <taxon>Hypocreales</taxon>
        <taxon>Hypocreaceae</taxon>
        <taxon>Trichoderma</taxon>
    </lineage>
</organism>
<name>A0ABY2GQW5_9HYPO</name>
<dbReference type="EMBL" id="PPTA01000026">
    <property type="protein sequence ID" value="TFA97883.1"/>
    <property type="molecule type" value="Genomic_DNA"/>
</dbReference>
<accession>A0ABY2GQW5</accession>
<dbReference type="Proteomes" id="UP001642720">
    <property type="component" value="Unassembled WGS sequence"/>
</dbReference>